<dbReference type="EMBL" id="JARSFG010000028">
    <property type="protein sequence ID" value="MEC1180414.1"/>
    <property type="molecule type" value="Genomic_DNA"/>
</dbReference>
<reference evidence="2 3" key="1">
    <citation type="submission" date="2023-03" db="EMBL/GenBank/DDBJ databases">
        <title>Bacillus Genome Sequencing.</title>
        <authorList>
            <person name="Dunlap C."/>
        </authorList>
    </citation>
    <scope>NUCLEOTIDE SEQUENCE [LARGE SCALE GENOMIC DNA]</scope>
    <source>
        <strain evidence="2 3">B-59205</strain>
    </source>
</reference>
<feature type="transmembrane region" description="Helical" evidence="1">
    <location>
        <begin position="34"/>
        <end position="52"/>
    </location>
</feature>
<keyword evidence="1" id="KW-1133">Transmembrane helix</keyword>
<keyword evidence="1" id="KW-0472">Membrane</keyword>
<evidence type="ECO:0000313" key="3">
    <source>
        <dbReference type="Proteomes" id="UP001344888"/>
    </source>
</evidence>
<organism evidence="2 3">
    <name type="scientific">Metasolibacillus meyeri</name>
    <dbReference type="NCBI Taxonomy" id="1071052"/>
    <lineage>
        <taxon>Bacteria</taxon>
        <taxon>Bacillati</taxon>
        <taxon>Bacillota</taxon>
        <taxon>Bacilli</taxon>
        <taxon>Bacillales</taxon>
        <taxon>Caryophanaceae</taxon>
        <taxon>Metasolibacillus</taxon>
    </lineage>
</organism>
<dbReference type="Proteomes" id="UP001344888">
    <property type="component" value="Unassembled WGS sequence"/>
</dbReference>
<evidence type="ECO:0000313" key="2">
    <source>
        <dbReference type="EMBL" id="MEC1180414.1"/>
    </source>
</evidence>
<protein>
    <submittedName>
        <fullName evidence="2">DNA polymerase I</fullName>
    </submittedName>
</protein>
<feature type="transmembrane region" description="Helical" evidence="1">
    <location>
        <begin position="101"/>
        <end position="124"/>
    </location>
</feature>
<proteinExistence type="predicted"/>
<sequence length="145" mass="17149">MSKRIQNVLVAFIMATSMTALFQSSHFEWMKTSLFHIPVLFVVIFLLGIIMAEDVRNAFKKVLWFDKRKDPRPIWQVGVGMIFYFAQIGFVEVFMRSLMPYYLGGMPLYLVISFLNAFLLTVIFEEIFYKKSQPSMEQYKFKKLK</sequence>
<name>A0AAW9NXH0_9BACL</name>
<keyword evidence="1" id="KW-0812">Transmembrane</keyword>
<feature type="transmembrane region" description="Helical" evidence="1">
    <location>
        <begin position="73"/>
        <end position="95"/>
    </location>
</feature>
<dbReference type="RefSeq" id="WP_326124970.1">
    <property type="nucleotide sequence ID" value="NZ_JARSFG010000028.1"/>
</dbReference>
<accession>A0AAW9NXH0</accession>
<keyword evidence="3" id="KW-1185">Reference proteome</keyword>
<dbReference type="AlphaFoldDB" id="A0AAW9NXH0"/>
<gene>
    <name evidence="2" type="ORF">P9B03_18110</name>
</gene>
<comment type="caution">
    <text evidence="2">The sequence shown here is derived from an EMBL/GenBank/DDBJ whole genome shotgun (WGS) entry which is preliminary data.</text>
</comment>
<evidence type="ECO:0000256" key="1">
    <source>
        <dbReference type="SAM" id="Phobius"/>
    </source>
</evidence>